<dbReference type="InterPro" id="IPR050431">
    <property type="entry name" value="Adaptor_comp_med_subunit"/>
</dbReference>
<dbReference type="InterPro" id="IPR028565">
    <property type="entry name" value="MHD"/>
</dbReference>
<keyword evidence="7" id="KW-0653">Protein transport</keyword>
<dbReference type="InterPro" id="IPR022775">
    <property type="entry name" value="AP_mu_sigma_su"/>
</dbReference>
<comment type="similarity">
    <text evidence="3">Belongs to the adaptor complexes medium subunit family.</text>
</comment>
<dbReference type="PRINTS" id="PR00314">
    <property type="entry name" value="CLATHRINADPT"/>
</dbReference>
<dbReference type="InterPro" id="IPR043512">
    <property type="entry name" value="Mu2_C"/>
</dbReference>
<feature type="compositionally biased region" description="Basic and acidic residues" evidence="13">
    <location>
        <begin position="495"/>
        <end position="506"/>
    </location>
</feature>
<dbReference type="CDD" id="cd14836">
    <property type="entry name" value="AP2_Mu_N"/>
    <property type="match status" value="1"/>
</dbReference>
<evidence type="ECO:0000256" key="5">
    <source>
        <dbReference type="ARBA" id="ARBA00022475"/>
    </source>
</evidence>
<keyword evidence="10" id="KW-0168">Coated pit</keyword>
<dbReference type="CDD" id="cd09251">
    <property type="entry name" value="AP-2_Mu2_Cterm"/>
    <property type="match status" value="1"/>
</dbReference>
<dbReference type="Proteomes" id="UP000424527">
    <property type="component" value="Unassembled WGS sequence"/>
</dbReference>
<dbReference type="InterPro" id="IPR018240">
    <property type="entry name" value="Clathrin_mu_CS"/>
</dbReference>
<feature type="compositionally biased region" description="Basic and acidic residues" evidence="13">
    <location>
        <begin position="445"/>
        <end position="456"/>
    </location>
</feature>
<dbReference type="InterPro" id="IPR001392">
    <property type="entry name" value="Clathrin_mu"/>
</dbReference>
<dbReference type="PROSITE" id="PS00990">
    <property type="entry name" value="CLAT_ADAPTOR_M_1"/>
    <property type="match status" value="1"/>
</dbReference>
<keyword evidence="4" id="KW-0813">Transport</keyword>
<evidence type="ECO:0000313" key="16">
    <source>
        <dbReference type="Proteomes" id="UP000424527"/>
    </source>
</evidence>
<dbReference type="GO" id="GO:0006897">
    <property type="term" value="P:endocytosis"/>
    <property type="evidence" value="ECO:0007669"/>
    <property type="project" value="UniProtKB-KW"/>
</dbReference>
<keyword evidence="9" id="KW-0472">Membrane</keyword>
<evidence type="ECO:0000256" key="10">
    <source>
        <dbReference type="ARBA" id="ARBA00023176"/>
    </source>
</evidence>
<dbReference type="GO" id="GO:0005886">
    <property type="term" value="C:plasma membrane"/>
    <property type="evidence" value="ECO:0007669"/>
    <property type="project" value="UniProtKB-SubCell"/>
</dbReference>
<evidence type="ECO:0000256" key="13">
    <source>
        <dbReference type="SAM" id="MobiDB-lite"/>
    </source>
</evidence>
<name>A0A6G0ITC9_LARCR</name>
<evidence type="ECO:0000313" key="15">
    <source>
        <dbReference type="EMBL" id="KAE8294775.1"/>
    </source>
</evidence>
<dbReference type="InterPro" id="IPR036168">
    <property type="entry name" value="AP2_Mu_C_sf"/>
</dbReference>
<dbReference type="Pfam" id="PF00928">
    <property type="entry name" value="Adap_comp_sub"/>
    <property type="match status" value="1"/>
</dbReference>
<evidence type="ECO:0000256" key="6">
    <source>
        <dbReference type="ARBA" id="ARBA00022583"/>
    </source>
</evidence>
<feature type="compositionally biased region" description="Polar residues" evidence="13">
    <location>
        <begin position="523"/>
        <end position="533"/>
    </location>
</feature>
<protein>
    <submittedName>
        <fullName evidence="15">AP-2 complex subunit mu AP-2 mu chain</fullName>
    </submittedName>
</protein>
<dbReference type="PANTHER" id="PTHR10529">
    <property type="entry name" value="AP COMPLEX SUBUNIT MU"/>
    <property type="match status" value="1"/>
</dbReference>
<accession>A0A6G0ITC9</accession>
<dbReference type="GO" id="GO:0006886">
    <property type="term" value="P:intracellular protein transport"/>
    <property type="evidence" value="ECO:0007669"/>
    <property type="project" value="InterPro"/>
</dbReference>
<dbReference type="GO" id="GO:0030131">
    <property type="term" value="C:clathrin adaptor complex"/>
    <property type="evidence" value="ECO:0007669"/>
    <property type="project" value="InterPro"/>
</dbReference>
<feature type="compositionally biased region" description="Low complexity" evidence="13">
    <location>
        <begin position="458"/>
        <end position="493"/>
    </location>
</feature>
<keyword evidence="6" id="KW-0254">Endocytosis</keyword>
<dbReference type="FunFam" id="3.30.450.60:FF:000002">
    <property type="entry name" value="AP-2 complex subunit mu, putative"/>
    <property type="match status" value="1"/>
</dbReference>
<dbReference type="Gene3D" id="3.30.450.60">
    <property type="match status" value="1"/>
</dbReference>
<evidence type="ECO:0000256" key="2">
    <source>
        <dbReference type="ARBA" id="ARBA00004277"/>
    </source>
</evidence>
<dbReference type="Gene3D" id="2.60.40.1170">
    <property type="entry name" value="Mu homology domain, subdomain B"/>
    <property type="match status" value="2"/>
</dbReference>
<evidence type="ECO:0000256" key="11">
    <source>
        <dbReference type="ARBA" id="ARBA00059858"/>
    </source>
</evidence>
<gene>
    <name evidence="15" type="ORF">D5F01_LYC05692</name>
</gene>
<feature type="compositionally biased region" description="Low complexity" evidence="13">
    <location>
        <begin position="429"/>
        <end position="443"/>
    </location>
</feature>
<dbReference type="SUPFAM" id="SSF64356">
    <property type="entry name" value="SNARE-like"/>
    <property type="match status" value="1"/>
</dbReference>
<reference evidence="15 16" key="1">
    <citation type="submission" date="2019-07" db="EMBL/GenBank/DDBJ databases">
        <title>Chromosome genome assembly for large yellow croaker.</title>
        <authorList>
            <person name="Xiao S."/>
        </authorList>
    </citation>
    <scope>NUCLEOTIDE SEQUENCE [LARGE SCALE GENOMIC DNA]</scope>
    <source>
        <strain evidence="15">JMULYC20181020</strain>
        <tissue evidence="15">Muscle</tissue>
    </source>
</reference>
<comment type="subcellular location">
    <subcellularLocation>
        <location evidence="1">Cell membrane</location>
    </subcellularLocation>
    <subcellularLocation>
        <location evidence="2">Membrane</location>
        <location evidence="2">Coated pit</location>
        <topology evidence="2">Peripheral membrane protein</topology>
        <orientation evidence="2">Cytoplasmic side</orientation>
    </subcellularLocation>
</comment>
<evidence type="ECO:0000256" key="8">
    <source>
        <dbReference type="ARBA" id="ARBA00023121"/>
    </source>
</evidence>
<proteinExistence type="inferred from homology"/>
<evidence type="ECO:0000259" key="14">
    <source>
        <dbReference type="PROSITE" id="PS51072"/>
    </source>
</evidence>
<dbReference type="FunFam" id="2.60.40.1170:FF:000008">
    <property type="entry name" value="AP-2 complex subunit mu isoform 2"/>
    <property type="match status" value="1"/>
</dbReference>
<dbReference type="AlphaFoldDB" id="A0A6G0ITC9"/>
<dbReference type="GO" id="GO:0008289">
    <property type="term" value="F:lipid binding"/>
    <property type="evidence" value="ECO:0007669"/>
    <property type="project" value="UniProtKB-KW"/>
</dbReference>
<dbReference type="PROSITE" id="PS00991">
    <property type="entry name" value="CLAT_ADAPTOR_M_2"/>
    <property type="match status" value="1"/>
</dbReference>
<evidence type="ECO:0000256" key="1">
    <source>
        <dbReference type="ARBA" id="ARBA00004236"/>
    </source>
</evidence>
<feature type="domain" description="MHD" evidence="14">
    <location>
        <begin position="170"/>
        <end position="434"/>
    </location>
</feature>
<dbReference type="PROSITE" id="PS51072">
    <property type="entry name" value="MHD"/>
    <property type="match status" value="1"/>
</dbReference>
<comment type="caution">
    <text evidence="15">The sequence shown here is derived from an EMBL/GenBank/DDBJ whole genome shotgun (WGS) entry which is preliminary data.</text>
</comment>
<evidence type="ECO:0000256" key="12">
    <source>
        <dbReference type="ARBA" id="ARBA00062303"/>
    </source>
</evidence>
<dbReference type="EMBL" id="REGW02000006">
    <property type="protein sequence ID" value="KAE8294775.1"/>
    <property type="molecule type" value="Genomic_DNA"/>
</dbReference>
<sequence>MIGGLFIYNHKGEVLISRVYRDDIGRNAVDAFRVNVIHARQQVRSPVTNIARTSFFHVKRSNIWLAAVTKQNVNATMVFEFLYKMCDVMAAYFGKISEENVKNNFVLIYELLDEILDFGYPQNSETGALKTFITQQGIKSQHHTKEEQSQITSQVTGQIGWRREGIKYRRNELFLDVLESVNLLMSPQGQVLSAHVSGRVVMKSYLSGMPECKFGMNDKIVIDKQSRASSEDGGKSGKQSIAIDDCTFHQCVRLSKFDSERSISFIPPDGDYELMRYRTTKDIILPFRVIPLVREVGRTKLEVKVVIKSNFKSSLLAQKIEVRIPTPLNTSGVQLICMKGKAKYKASENAIVWKIKRMAGMKESQVSAEIELLPTNDKKKWTRPPISMNFETAIKPEPTAQTRPTTDLQPRTRTTQPRTRPHRPPAQNQTTQPRTRPTQTSSPEPEPHSPEPDPHRPPAQNQNHTAQNQTHTDLQPRTRTTQPRTRHTQTCSPEPEPHSPESDPHRPPAQNQNHTAQNQTHTDLQPRTRTSSS</sequence>
<dbReference type="Pfam" id="PF01217">
    <property type="entry name" value="Clat_adaptor_s"/>
    <property type="match status" value="1"/>
</dbReference>
<dbReference type="GO" id="GO:0016055">
    <property type="term" value="P:Wnt signaling pathway"/>
    <property type="evidence" value="ECO:0007669"/>
    <property type="project" value="UniProtKB-ARBA"/>
</dbReference>
<feature type="compositionally biased region" description="Low complexity" evidence="13">
    <location>
        <begin position="401"/>
        <end position="418"/>
    </location>
</feature>
<organism evidence="15 16">
    <name type="scientific">Larimichthys crocea</name>
    <name type="common">Large yellow croaker</name>
    <name type="synonym">Pseudosciaena crocea</name>
    <dbReference type="NCBI Taxonomy" id="215358"/>
    <lineage>
        <taxon>Eukaryota</taxon>
        <taxon>Metazoa</taxon>
        <taxon>Chordata</taxon>
        <taxon>Craniata</taxon>
        <taxon>Vertebrata</taxon>
        <taxon>Euteleostomi</taxon>
        <taxon>Actinopterygii</taxon>
        <taxon>Neopterygii</taxon>
        <taxon>Teleostei</taxon>
        <taxon>Neoteleostei</taxon>
        <taxon>Acanthomorphata</taxon>
        <taxon>Eupercaria</taxon>
        <taxon>Sciaenidae</taxon>
        <taxon>Larimichthys</taxon>
    </lineage>
</organism>
<dbReference type="SUPFAM" id="SSF49447">
    <property type="entry name" value="Second domain of Mu2 adaptin subunit (ap50) of ap2 adaptor"/>
    <property type="match status" value="1"/>
</dbReference>
<keyword evidence="5" id="KW-1003">Cell membrane</keyword>
<feature type="region of interest" description="Disordered" evidence="13">
    <location>
        <begin position="378"/>
        <end position="533"/>
    </location>
</feature>
<evidence type="ECO:0000256" key="3">
    <source>
        <dbReference type="ARBA" id="ARBA00005324"/>
    </source>
</evidence>
<keyword evidence="16" id="KW-1185">Reference proteome</keyword>
<comment type="function">
    <text evidence="11">Component of the adaptor complexes which link clathrin to receptors in coated vesicles. Clathrin-associated protein complexes are believed to interact with the cytoplasmic tails of membrane proteins, leading to their selection and concentration. AP50 is a subunit of the plasma membrane adaptor. The complex binds polyphosphoinositide-containing lipids.</text>
</comment>
<feature type="compositionally biased region" description="Low complexity" evidence="13">
    <location>
        <begin position="508"/>
        <end position="522"/>
    </location>
</feature>
<dbReference type="InterPro" id="IPR011012">
    <property type="entry name" value="Longin-like_dom_sf"/>
</dbReference>
<evidence type="ECO:0000256" key="7">
    <source>
        <dbReference type="ARBA" id="ARBA00022927"/>
    </source>
</evidence>
<evidence type="ECO:0000256" key="4">
    <source>
        <dbReference type="ARBA" id="ARBA00022448"/>
    </source>
</evidence>
<keyword evidence="8" id="KW-0446">Lipid-binding</keyword>
<comment type="subunit">
    <text evidence="12">Adaptor protein complex 2 (AP-2) is a heterotetramer composed of two large adaptins (alpha-type subunit and beta-type subunit), a medium adaptin (mu-type subunit) and a small adaptin (sigma-type subunit).</text>
</comment>
<dbReference type="InterPro" id="IPR043532">
    <property type="entry name" value="AP2_Mu_N"/>
</dbReference>
<evidence type="ECO:0000256" key="9">
    <source>
        <dbReference type="ARBA" id="ARBA00023136"/>
    </source>
</evidence>
<dbReference type="GO" id="GO:0005905">
    <property type="term" value="C:clathrin-coated pit"/>
    <property type="evidence" value="ECO:0007669"/>
    <property type="project" value="UniProtKB-KW"/>
</dbReference>